<comment type="caution">
    <text evidence="2">The sequence shown here is derived from an EMBL/GenBank/DDBJ whole genome shotgun (WGS) entry which is preliminary data.</text>
</comment>
<accession>A0AAP4BAH3</accession>
<keyword evidence="3" id="KW-1185">Reference proteome</keyword>
<evidence type="ECO:0000313" key="2">
    <source>
        <dbReference type="EMBL" id="MDI9241263.1"/>
    </source>
</evidence>
<feature type="domain" description="HTH cro/C1-type" evidence="1">
    <location>
        <begin position="22"/>
        <end position="78"/>
    </location>
</feature>
<reference evidence="2 3" key="1">
    <citation type="submission" date="2023-05" db="EMBL/GenBank/DDBJ databases">
        <title>[ruminococcus] sp. nov., isolated from a pig farm feces dump.</title>
        <authorList>
            <person name="Chang Y.-H."/>
        </authorList>
    </citation>
    <scope>NUCLEOTIDE SEQUENCE [LARGE SCALE GENOMIC DNA]</scope>
    <source>
        <strain evidence="2 3">YH-rum2234</strain>
    </source>
</reference>
<dbReference type="Pfam" id="PF01381">
    <property type="entry name" value="HTH_3"/>
    <property type="match status" value="1"/>
</dbReference>
<dbReference type="InterPro" id="IPR001387">
    <property type="entry name" value="Cro/C1-type_HTH"/>
</dbReference>
<evidence type="ECO:0000259" key="1">
    <source>
        <dbReference type="PROSITE" id="PS50943"/>
    </source>
</evidence>
<dbReference type="InterPro" id="IPR010982">
    <property type="entry name" value="Lambda_DNA-bd_dom_sf"/>
</dbReference>
<dbReference type="SUPFAM" id="SSF47413">
    <property type="entry name" value="lambda repressor-like DNA-binding domains"/>
    <property type="match status" value="1"/>
</dbReference>
<proteinExistence type="predicted"/>
<protein>
    <submittedName>
        <fullName evidence="2">Helix-turn-helix transcriptional regulator</fullName>
    </submittedName>
</protein>
<dbReference type="CDD" id="cd00093">
    <property type="entry name" value="HTH_XRE"/>
    <property type="match status" value="1"/>
</dbReference>
<gene>
    <name evidence="2" type="ORF">QJ036_02050</name>
</gene>
<dbReference type="AlphaFoldDB" id="A0AAP4BAH3"/>
<name>A0AAP4BAH3_9FIRM</name>
<organism evidence="2 3">
    <name type="scientific">Fusibacillus kribbianus</name>
    <dbReference type="NCBI Taxonomy" id="3044208"/>
    <lineage>
        <taxon>Bacteria</taxon>
        <taxon>Bacillati</taxon>
        <taxon>Bacillota</taxon>
        <taxon>Clostridia</taxon>
        <taxon>Lachnospirales</taxon>
        <taxon>Lachnospiraceae</taxon>
        <taxon>Fusibacillus</taxon>
    </lineage>
</organism>
<dbReference type="PROSITE" id="PS50943">
    <property type="entry name" value="HTH_CROC1"/>
    <property type="match status" value="1"/>
</dbReference>
<evidence type="ECO:0000313" key="3">
    <source>
        <dbReference type="Proteomes" id="UP001300383"/>
    </source>
</evidence>
<dbReference type="EMBL" id="JASGBQ010000002">
    <property type="protein sequence ID" value="MDI9241263.1"/>
    <property type="molecule type" value="Genomic_DNA"/>
</dbReference>
<dbReference type="Proteomes" id="UP001300383">
    <property type="component" value="Unassembled WGS sequence"/>
</dbReference>
<dbReference type="GO" id="GO:0003677">
    <property type="term" value="F:DNA binding"/>
    <property type="evidence" value="ECO:0007669"/>
    <property type="project" value="InterPro"/>
</dbReference>
<dbReference type="SMART" id="SM00530">
    <property type="entry name" value="HTH_XRE"/>
    <property type="match status" value="1"/>
</dbReference>
<dbReference type="RefSeq" id="WP_283229774.1">
    <property type="nucleotide sequence ID" value="NZ_JASGBQ010000002.1"/>
</dbReference>
<dbReference type="Gene3D" id="1.10.260.40">
    <property type="entry name" value="lambda repressor-like DNA-binding domains"/>
    <property type="match status" value="1"/>
</dbReference>
<sequence>MSQPKLPKEVNSKTYQTISLNLRYFRHRMRMTQEELASIAGISSKYLSLIESQAFNNPPTLEVLFDLSRALEIEPYRLFKEL</sequence>